<sequence>MTNDGHTIMGINLPHIIIKPQQKDVGVKTEDITDVYMFHYTLYAIVSKTIRLFKL</sequence>
<protein>
    <submittedName>
        <fullName evidence="1">Uncharacterized protein</fullName>
    </submittedName>
</protein>
<reference evidence="1" key="2">
    <citation type="journal article" date="2023" name="Microbiome">
        <title>Synthase-selected sorting approach identifies a beta-lactone synthase in a nudibranch symbiotic bacterium.</title>
        <authorList>
            <person name="Dzunkova M."/>
            <person name="La Clair J.J."/>
            <person name="Tyml T."/>
            <person name="Doud D."/>
            <person name="Schulz F."/>
            <person name="Piquer-Esteban S."/>
            <person name="Porcel Sanchis D."/>
            <person name="Osborn A."/>
            <person name="Robinson D."/>
            <person name="Louie K.B."/>
            <person name="Bowen B.P."/>
            <person name="Bowers R.M."/>
            <person name="Lee J."/>
            <person name="Arnau V."/>
            <person name="Diaz-Villanueva W."/>
            <person name="Stepanauskas R."/>
            <person name="Gosliner T."/>
            <person name="Date S.V."/>
            <person name="Northen T.R."/>
            <person name="Cheng J.F."/>
            <person name="Burkart M.D."/>
            <person name="Woyke T."/>
        </authorList>
    </citation>
    <scope>NUCLEOTIDE SEQUENCE</scope>
    <source>
        <strain evidence="1">Df01</strain>
    </source>
</reference>
<dbReference type="EMBL" id="JANQAO010000002">
    <property type="protein sequence ID" value="MDM5147380.1"/>
    <property type="molecule type" value="Genomic_DNA"/>
</dbReference>
<accession>A0ABT7QL15</accession>
<dbReference type="Proteomes" id="UP001168167">
    <property type="component" value="Unassembled WGS sequence"/>
</dbReference>
<evidence type="ECO:0000313" key="2">
    <source>
        <dbReference type="Proteomes" id="UP001168167"/>
    </source>
</evidence>
<organism evidence="1 2">
    <name type="scientific">Candidatus Doriopsillibacter californiensis</name>
    <dbReference type="NCBI Taxonomy" id="2970740"/>
    <lineage>
        <taxon>Bacteria</taxon>
        <taxon>Pseudomonadati</taxon>
        <taxon>Pseudomonadota</taxon>
        <taxon>Gammaproteobacteria</taxon>
        <taxon>Candidatus Tethybacterales</taxon>
        <taxon>Candidatus Persebacteraceae</taxon>
        <taxon>Candidatus Doriopsillibacter</taxon>
    </lineage>
</organism>
<comment type="caution">
    <text evidence="1">The sequence shown here is derived from an EMBL/GenBank/DDBJ whole genome shotgun (WGS) entry which is preliminary data.</text>
</comment>
<proteinExistence type="predicted"/>
<reference evidence="1" key="1">
    <citation type="submission" date="2022-08" db="EMBL/GenBank/DDBJ databases">
        <authorList>
            <person name="Dzunkova M."/>
            <person name="La Clair J."/>
            <person name="Tyml T."/>
            <person name="Doud D."/>
            <person name="Schulz F."/>
            <person name="Piquer S."/>
            <person name="Porcel Sanchis D."/>
            <person name="Osborn A."/>
            <person name="Robinson D."/>
            <person name="Louie K.B."/>
            <person name="Bowen B.P."/>
            <person name="Bowers R."/>
            <person name="Lee J."/>
            <person name="Arnau Llombart V."/>
            <person name="Diaz Villanueva W."/>
            <person name="Gosliner T."/>
            <person name="Northen T."/>
            <person name="Cheng J.-F."/>
            <person name="Burkart M.D."/>
            <person name="Woyke T."/>
        </authorList>
    </citation>
    <scope>NUCLEOTIDE SEQUENCE</scope>
    <source>
        <strain evidence="1">Df01</strain>
    </source>
</reference>
<gene>
    <name evidence="1" type="ORF">NQX30_03205</name>
</gene>
<keyword evidence="2" id="KW-1185">Reference proteome</keyword>
<evidence type="ECO:0000313" key="1">
    <source>
        <dbReference type="EMBL" id="MDM5147380.1"/>
    </source>
</evidence>
<name>A0ABT7QL15_9GAMM</name>